<dbReference type="GO" id="GO:1990904">
    <property type="term" value="C:ribonucleoprotein complex"/>
    <property type="evidence" value="ECO:0007669"/>
    <property type="project" value="UniProtKB-KW"/>
</dbReference>
<evidence type="ECO:0000256" key="8">
    <source>
        <dbReference type="HAMAP-Rule" id="MF_01310"/>
    </source>
</evidence>
<keyword evidence="5 8" id="KW-0687">Ribonucleoprotein</keyword>
<comment type="similarity">
    <text evidence="1 8 9">Belongs to the universal ribosomal protein uS11 family.</text>
</comment>
<dbReference type="PANTHER" id="PTHR11759">
    <property type="entry name" value="40S RIBOSOMAL PROTEIN S14/30S RIBOSOMAL PROTEIN S11"/>
    <property type="match status" value="1"/>
</dbReference>
<keyword evidence="12" id="KW-1185">Reference proteome</keyword>
<keyword evidence="2 8" id="KW-0699">rRNA-binding</keyword>
<dbReference type="NCBIfam" id="TIGR03632">
    <property type="entry name" value="uS11_bact"/>
    <property type="match status" value="1"/>
</dbReference>
<dbReference type="NCBIfam" id="NF003698">
    <property type="entry name" value="PRK05309.1"/>
    <property type="match status" value="1"/>
</dbReference>
<evidence type="ECO:0000256" key="2">
    <source>
        <dbReference type="ARBA" id="ARBA00022730"/>
    </source>
</evidence>
<comment type="caution">
    <text evidence="11">The sequence shown here is derived from an EMBL/GenBank/DDBJ whole genome shotgun (WGS) entry which is preliminary data.</text>
</comment>
<protein>
    <recommendedName>
        <fullName evidence="6 8">Small ribosomal subunit protein uS11</fullName>
    </recommendedName>
</protein>
<dbReference type="GO" id="GO:0006412">
    <property type="term" value="P:translation"/>
    <property type="evidence" value="ECO:0007669"/>
    <property type="project" value="UniProtKB-UniRule"/>
</dbReference>
<evidence type="ECO:0000256" key="1">
    <source>
        <dbReference type="ARBA" id="ARBA00006194"/>
    </source>
</evidence>
<gene>
    <name evidence="8" type="primary">rpsK</name>
    <name evidence="11" type="ORF">FHX50_001205</name>
</gene>
<keyword evidence="4 8" id="KW-0689">Ribosomal protein</keyword>
<comment type="subunit">
    <text evidence="8">Part of the 30S ribosomal subunit. Interacts with proteins S7 and S18. Binds to IF-3.</text>
</comment>
<evidence type="ECO:0000256" key="7">
    <source>
        <dbReference type="ARBA" id="ARBA00058053"/>
    </source>
</evidence>
<dbReference type="AlphaFoldDB" id="A0A839QSC3"/>
<dbReference type="Pfam" id="PF00411">
    <property type="entry name" value="Ribosomal_S11"/>
    <property type="match status" value="1"/>
</dbReference>
<evidence type="ECO:0000256" key="3">
    <source>
        <dbReference type="ARBA" id="ARBA00022884"/>
    </source>
</evidence>
<organism evidence="11 12">
    <name type="scientific">Helcobacillus massiliensis</name>
    <dbReference type="NCBI Taxonomy" id="521392"/>
    <lineage>
        <taxon>Bacteria</taxon>
        <taxon>Bacillati</taxon>
        <taxon>Actinomycetota</taxon>
        <taxon>Actinomycetes</taxon>
        <taxon>Micrococcales</taxon>
        <taxon>Dermabacteraceae</taxon>
        <taxon>Helcobacillus</taxon>
    </lineage>
</organism>
<dbReference type="RefSeq" id="WP_183375582.1">
    <property type="nucleotide sequence ID" value="NZ_CBCSFZ010000001.1"/>
</dbReference>
<sequence>MATKSRATAAARKPRRKANKNVVAGQAHIKSTFNNTIVSITDPAGSVISWASAGQVGFKGSRKSTPYAAQMAAEAAARRAQEHGLKKVDVFVKGPGSGRETAIRSLTAVGLEVGSIQDVTPQAHNGVRPPKRRRN</sequence>
<proteinExistence type="inferred from homology"/>
<dbReference type="PIRSF" id="PIRSF002131">
    <property type="entry name" value="Ribosomal_S11"/>
    <property type="match status" value="1"/>
</dbReference>
<dbReference type="EMBL" id="JACHWP010000002">
    <property type="protein sequence ID" value="MBB3022922.1"/>
    <property type="molecule type" value="Genomic_DNA"/>
</dbReference>
<dbReference type="Proteomes" id="UP000568050">
    <property type="component" value="Unassembled WGS sequence"/>
</dbReference>
<evidence type="ECO:0000256" key="10">
    <source>
        <dbReference type="SAM" id="MobiDB-lite"/>
    </source>
</evidence>
<evidence type="ECO:0000256" key="4">
    <source>
        <dbReference type="ARBA" id="ARBA00022980"/>
    </source>
</evidence>
<name>A0A839QSC3_9MICO</name>
<accession>A0A839QSC3</accession>
<comment type="function">
    <text evidence="7 8">Located on the platform of the 30S subunit, it bridges several disparate RNA helices of the 16S rRNA. Forms part of the Shine-Dalgarno cleft in the 70S ribosome.</text>
</comment>
<dbReference type="InterPro" id="IPR018102">
    <property type="entry name" value="Ribosomal_uS11_CS"/>
</dbReference>
<dbReference type="InterPro" id="IPR036967">
    <property type="entry name" value="Ribosomal_uS11_sf"/>
</dbReference>
<evidence type="ECO:0000313" key="12">
    <source>
        <dbReference type="Proteomes" id="UP000568050"/>
    </source>
</evidence>
<reference evidence="11 12" key="1">
    <citation type="submission" date="2020-08" db="EMBL/GenBank/DDBJ databases">
        <title>Sequencing the genomes of 1000 actinobacteria strains.</title>
        <authorList>
            <person name="Klenk H.-P."/>
        </authorList>
    </citation>
    <scope>NUCLEOTIDE SEQUENCE [LARGE SCALE GENOMIC DNA]</scope>
    <source>
        <strain evidence="11 12">DSM 23040</strain>
    </source>
</reference>
<dbReference type="GO" id="GO:0003735">
    <property type="term" value="F:structural constituent of ribosome"/>
    <property type="evidence" value="ECO:0007669"/>
    <property type="project" value="InterPro"/>
</dbReference>
<dbReference type="GO" id="GO:0019843">
    <property type="term" value="F:rRNA binding"/>
    <property type="evidence" value="ECO:0007669"/>
    <property type="project" value="UniProtKB-UniRule"/>
</dbReference>
<dbReference type="GO" id="GO:0005840">
    <property type="term" value="C:ribosome"/>
    <property type="evidence" value="ECO:0007669"/>
    <property type="project" value="UniProtKB-KW"/>
</dbReference>
<dbReference type="InterPro" id="IPR019981">
    <property type="entry name" value="Ribosomal_uS11_bac-type"/>
</dbReference>
<keyword evidence="3 8" id="KW-0694">RNA-binding</keyword>
<feature type="region of interest" description="Disordered" evidence="10">
    <location>
        <begin position="1"/>
        <end position="23"/>
    </location>
</feature>
<dbReference type="InterPro" id="IPR001971">
    <property type="entry name" value="Ribosomal_uS11"/>
</dbReference>
<evidence type="ECO:0000256" key="5">
    <source>
        <dbReference type="ARBA" id="ARBA00023274"/>
    </source>
</evidence>
<evidence type="ECO:0000256" key="9">
    <source>
        <dbReference type="RuleBase" id="RU003629"/>
    </source>
</evidence>
<evidence type="ECO:0000313" key="11">
    <source>
        <dbReference type="EMBL" id="MBB3022922.1"/>
    </source>
</evidence>
<dbReference type="HAMAP" id="MF_01310">
    <property type="entry name" value="Ribosomal_uS11"/>
    <property type="match status" value="1"/>
</dbReference>
<feature type="compositionally biased region" description="Low complexity" evidence="10">
    <location>
        <begin position="1"/>
        <end position="11"/>
    </location>
</feature>
<dbReference type="Gene3D" id="3.30.420.80">
    <property type="entry name" value="Ribosomal protein S11"/>
    <property type="match status" value="1"/>
</dbReference>
<dbReference type="FunFam" id="3.30.420.80:FF:000001">
    <property type="entry name" value="30S ribosomal protein S11"/>
    <property type="match status" value="1"/>
</dbReference>
<evidence type="ECO:0000256" key="6">
    <source>
        <dbReference type="ARBA" id="ARBA00035160"/>
    </source>
</evidence>
<dbReference type="PROSITE" id="PS00054">
    <property type="entry name" value="RIBOSOMAL_S11"/>
    <property type="match status" value="1"/>
</dbReference>
<dbReference type="SUPFAM" id="SSF53137">
    <property type="entry name" value="Translational machinery components"/>
    <property type="match status" value="1"/>
</dbReference>